<keyword evidence="4" id="KW-1185">Reference proteome</keyword>
<feature type="signal peptide" evidence="1">
    <location>
        <begin position="1"/>
        <end position="20"/>
    </location>
</feature>
<dbReference type="AlphaFoldDB" id="A0A165M4H7"/>
<dbReference type="InParanoid" id="A0A165M4H7"/>
<gene>
    <name evidence="3" type="ORF">EXIGLDRAFT_727079</name>
</gene>
<proteinExistence type="predicted"/>
<dbReference type="PANTHER" id="PTHR35192:SF2">
    <property type="entry name" value="APPLE DOMAIN-CONTAINING PROTEIN"/>
    <property type="match status" value="1"/>
</dbReference>
<evidence type="ECO:0000259" key="2">
    <source>
        <dbReference type="Pfam" id="PF21671"/>
    </source>
</evidence>
<name>A0A165M4H7_EXIGL</name>
<dbReference type="STRING" id="1314781.A0A165M4H7"/>
<sequence>MRFARALALLPFAAPLLVQGQILDVCAAVNVDLFALLGLVNLGGLLDVCLCVSALPLFVQTNAVAIIAADLVGIDAVVDALAKILIGAAGSKQCSFPKHASPICSASNPCGFNCTDGYVLSGKDCVCPAPKHDCNGKCTDAACPTGKLSKRDLYPLENLCGPGEQLCGLWAAGPHAWECLNTQRNLESCGGCVTPIPGARASGRDCTSIPGVASVECVYGECVVSRCTHGWKVNQAGNGCFNVQDSKAMFKNADVLLS</sequence>
<dbReference type="OrthoDB" id="439917at2759"/>
<organism evidence="3 4">
    <name type="scientific">Exidia glandulosa HHB12029</name>
    <dbReference type="NCBI Taxonomy" id="1314781"/>
    <lineage>
        <taxon>Eukaryota</taxon>
        <taxon>Fungi</taxon>
        <taxon>Dikarya</taxon>
        <taxon>Basidiomycota</taxon>
        <taxon>Agaricomycotina</taxon>
        <taxon>Agaricomycetes</taxon>
        <taxon>Auriculariales</taxon>
        <taxon>Exidiaceae</taxon>
        <taxon>Exidia</taxon>
    </lineage>
</organism>
<evidence type="ECO:0000313" key="3">
    <source>
        <dbReference type="EMBL" id="KZV98754.1"/>
    </source>
</evidence>
<dbReference type="InterPro" id="IPR048661">
    <property type="entry name" value="CPL1-like"/>
</dbReference>
<accession>A0A165M4H7</accession>
<dbReference type="EMBL" id="KV425915">
    <property type="protein sequence ID" value="KZV98754.1"/>
    <property type="molecule type" value="Genomic_DNA"/>
</dbReference>
<keyword evidence="1" id="KW-0732">Signal</keyword>
<dbReference type="InterPro" id="IPR038955">
    <property type="entry name" value="PriA/CPL1_fungi"/>
</dbReference>
<feature type="domain" description="Protein CPL1-like" evidence="2">
    <location>
        <begin position="177"/>
        <end position="240"/>
    </location>
</feature>
<protein>
    <recommendedName>
        <fullName evidence="2">Protein CPL1-like domain-containing protein</fullName>
    </recommendedName>
</protein>
<reference evidence="3 4" key="1">
    <citation type="journal article" date="2016" name="Mol. Biol. Evol.">
        <title>Comparative Genomics of Early-Diverging Mushroom-Forming Fungi Provides Insights into the Origins of Lignocellulose Decay Capabilities.</title>
        <authorList>
            <person name="Nagy L.G."/>
            <person name="Riley R."/>
            <person name="Tritt A."/>
            <person name="Adam C."/>
            <person name="Daum C."/>
            <person name="Floudas D."/>
            <person name="Sun H."/>
            <person name="Yadav J.S."/>
            <person name="Pangilinan J."/>
            <person name="Larsson K.H."/>
            <person name="Matsuura K."/>
            <person name="Barry K."/>
            <person name="Labutti K."/>
            <person name="Kuo R."/>
            <person name="Ohm R.A."/>
            <person name="Bhattacharya S.S."/>
            <person name="Shirouzu T."/>
            <person name="Yoshinaga Y."/>
            <person name="Martin F.M."/>
            <person name="Grigoriev I.V."/>
            <person name="Hibbett D.S."/>
        </authorList>
    </citation>
    <scope>NUCLEOTIDE SEQUENCE [LARGE SCALE GENOMIC DNA]</scope>
    <source>
        <strain evidence="3 4">HHB12029</strain>
    </source>
</reference>
<dbReference type="PANTHER" id="PTHR35192">
    <property type="entry name" value="PROTEIN, PUTATIVE-RELATED"/>
    <property type="match status" value="1"/>
</dbReference>
<evidence type="ECO:0000313" key="4">
    <source>
        <dbReference type="Proteomes" id="UP000077266"/>
    </source>
</evidence>
<dbReference type="Proteomes" id="UP000077266">
    <property type="component" value="Unassembled WGS sequence"/>
</dbReference>
<feature type="chain" id="PRO_5007862169" description="Protein CPL1-like domain-containing protein" evidence="1">
    <location>
        <begin position="21"/>
        <end position="258"/>
    </location>
</feature>
<evidence type="ECO:0000256" key="1">
    <source>
        <dbReference type="SAM" id="SignalP"/>
    </source>
</evidence>
<dbReference type="Pfam" id="PF21671">
    <property type="entry name" value="CPL1-like"/>
    <property type="match status" value="1"/>
</dbReference>